<comment type="caution">
    <text evidence="2">The sequence shown here is derived from an EMBL/GenBank/DDBJ whole genome shotgun (WGS) entry which is preliminary data.</text>
</comment>
<accession>A0A8H3WUS9</accession>
<dbReference type="Proteomes" id="UP000439903">
    <property type="component" value="Unassembled WGS sequence"/>
</dbReference>
<evidence type="ECO:0000313" key="2">
    <source>
        <dbReference type="EMBL" id="KAF0351317.1"/>
    </source>
</evidence>
<dbReference type="OrthoDB" id="10650838at2759"/>
<name>A0A8H3WUS9_GIGMA</name>
<proteinExistence type="predicted"/>
<organism evidence="2 3">
    <name type="scientific">Gigaspora margarita</name>
    <dbReference type="NCBI Taxonomy" id="4874"/>
    <lineage>
        <taxon>Eukaryota</taxon>
        <taxon>Fungi</taxon>
        <taxon>Fungi incertae sedis</taxon>
        <taxon>Mucoromycota</taxon>
        <taxon>Glomeromycotina</taxon>
        <taxon>Glomeromycetes</taxon>
        <taxon>Diversisporales</taxon>
        <taxon>Gigasporaceae</taxon>
        <taxon>Gigaspora</taxon>
    </lineage>
</organism>
<feature type="compositionally biased region" description="Polar residues" evidence="1">
    <location>
        <begin position="65"/>
        <end position="86"/>
    </location>
</feature>
<reference evidence="2 3" key="1">
    <citation type="journal article" date="2019" name="Environ. Microbiol.">
        <title>At the nexus of three kingdoms: the genome of the mycorrhizal fungus Gigaspora margarita provides insights into plant, endobacterial and fungal interactions.</title>
        <authorList>
            <person name="Venice F."/>
            <person name="Ghignone S."/>
            <person name="Salvioli di Fossalunga A."/>
            <person name="Amselem J."/>
            <person name="Novero M."/>
            <person name="Xianan X."/>
            <person name="Sedzielewska Toro K."/>
            <person name="Morin E."/>
            <person name="Lipzen A."/>
            <person name="Grigoriev I.V."/>
            <person name="Henrissat B."/>
            <person name="Martin F.M."/>
            <person name="Bonfante P."/>
        </authorList>
    </citation>
    <scope>NUCLEOTIDE SEQUENCE [LARGE SCALE GENOMIC DNA]</scope>
    <source>
        <strain evidence="2 3">BEG34</strain>
    </source>
</reference>
<gene>
    <name evidence="2" type="ORF">F8M41_015333</name>
</gene>
<sequence length="93" mass="10976">MKKVNKLRSIIKWDKKNELKEKRSNHCSAYFKKSLEDLDKILEVKVEPMNSRALENKEDKEKNITENSRLTYLSKNKKQATANLKSDSNEAYK</sequence>
<dbReference type="AlphaFoldDB" id="A0A8H3WUS9"/>
<feature type="region of interest" description="Disordered" evidence="1">
    <location>
        <begin position="51"/>
        <end position="93"/>
    </location>
</feature>
<dbReference type="EMBL" id="WTPW01003197">
    <property type="protein sequence ID" value="KAF0351317.1"/>
    <property type="molecule type" value="Genomic_DNA"/>
</dbReference>
<protein>
    <submittedName>
        <fullName evidence="2">Uncharacterized protein</fullName>
    </submittedName>
</protein>
<evidence type="ECO:0000313" key="3">
    <source>
        <dbReference type="Proteomes" id="UP000439903"/>
    </source>
</evidence>
<evidence type="ECO:0000256" key="1">
    <source>
        <dbReference type="SAM" id="MobiDB-lite"/>
    </source>
</evidence>
<feature type="compositionally biased region" description="Basic and acidic residues" evidence="1">
    <location>
        <begin position="54"/>
        <end position="64"/>
    </location>
</feature>
<keyword evidence="3" id="KW-1185">Reference proteome</keyword>